<dbReference type="Proteomes" id="UP001060170">
    <property type="component" value="Chromosome 4"/>
</dbReference>
<comment type="caution">
    <text evidence="1">The sequence shown here is derived from an EMBL/GenBank/DDBJ whole genome shotgun (WGS) entry which is preliminary data.</text>
</comment>
<sequence length="104" mass="11959">MTFIKSPRLPIILITCTSSPTSWCKTYLMVLPHYHCTAKPLPSNKSSNVFARVCQSIRSYLLEEIYQRVSILTQEIMALSSKTFLRYRTTSSMNLKSYVLVSML</sequence>
<protein>
    <submittedName>
        <fullName evidence="1">Uncharacterized protein</fullName>
    </submittedName>
</protein>
<gene>
    <name evidence="1" type="ORF">MJO28_004606</name>
</gene>
<evidence type="ECO:0000313" key="2">
    <source>
        <dbReference type="Proteomes" id="UP001060170"/>
    </source>
</evidence>
<reference evidence="1 2" key="3">
    <citation type="journal article" date="2022" name="Microbiol. Spectr.">
        <title>Folding features and dynamics of 3D genome architecture in plant fungal pathogens.</title>
        <authorList>
            <person name="Xia C."/>
        </authorList>
    </citation>
    <scope>NUCLEOTIDE SEQUENCE [LARGE SCALE GENOMIC DNA]</scope>
    <source>
        <strain evidence="1 2">93-210</strain>
    </source>
</reference>
<proteinExistence type="predicted"/>
<evidence type="ECO:0000313" key="1">
    <source>
        <dbReference type="EMBL" id="KAI7957511.1"/>
    </source>
</evidence>
<name>A0ACC0EQA6_9BASI</name>
<reference evidence="2" key="2">
    <citation type="journal article" date="2018" name="Mol. Plant Microbe Interact.">
        <title>Genome sequence resources for the wheat stripe rust pathogen (Puccinia striiformis f. sp. tritici) and the barley stripe rust pathogen (Puccinia striiformis f. sp. hordei).</title>
        <authorList>
            <person name="Xia C."/>
            <person name="Wang M."/>
            <person name="Yin C."/>
            <person name="Cornejo O.E."/>
            <person name="Hulbert S.H."/>
            <person name="Chen X."/>
        </authorList>
    </citation>
    <scope>NUCLEOTIDE SEQUENCE [LARGE SCALE GENOMIC DNA]</scope>
    <source>
        <strain evidence="2">93-210</strain>
    </source>
</reference>
<dbReference type="EMBL" id="CM045868">
    <property type="protein sequence ID" value="KAI7957511.1"/>
    <property type="molecule type" value="Genomic_DNA"/>
</dbReference>
<organism evidence="1 2">
    <name type="scientific">Puccinia striiformis f. sp. tritici</name>
    <dbReference type="NCBI Taxonomy" id="168172"/>
    <lineage>
        <taxon>Eukaryota</taxon>
        <taxon>Fungi</taxon>
        <taxon>Dikarya</taxon>
        <taxon>Basidiomycota</taxon>
        <taxon>Pucciniomycotina</taxon>
        <taxon>Pucciniomycetes</taxon>
        <taxon>Pucciniales</taxon>
        <taxon>Pucciniaceae</taxon>
        <taxon>Puccinia</taxon>
    </lineage>
</organism>
<accession>A0ACC0EQA6</accession>
<keyword evidence="2" id="KW-1185">Reference proteome</keyword>
<reference evidence="2" key="1">
    <citation type="journal article" date="2018" name="BMC Genomics">
        <title>Genomic insights into host adaptation between the wheat stripe rust pathogen (Puccinia striiformis f. sp. tritici) and the barley stripe rust pathogen (Puccinia striiformis f. sp. hordei).</title>
        <authorList>
            <person name="Xia C."/>
            <person name="Wang M."/>
            <person name="Yin C."/>
            <person name="Cornejo O.E."/>
            <person name="Hulbert S.H."/>
            <person name="Chen X."/>
        </authorList>
    </citation>
    <scope>NUCLEOTIDE SEQUENCE [LARGE SCALE GENOMIC DNA]</scope>
    <source>
        <strain evidence="2">93-210</strain>
    </source>
</reference>